<feature type="signal peptide" evidence="11">
    <location>
        <begin position="1"/>
        <end position="18"/>
    </location>
</feature>
<accession>A0ABR9AL53</accession>
<dbReference type="EMBL" id="JACYTQ010000004">
    <property type="protein sequence ID" value="MBD8489538.1"/>
    <property type="molecule type" value="Genomic_DNA"/>
</dbReference>
<proteinExistence type="inferred from homology"/>
<dbReference type="InterPro" id="IPR001179">
    <property type="entry name" value="PPIase_FKBP_dom"/>
</dbReference>
<evidence type="ECO:0000313" key="14">
    <source>
        <dbReference type="Proteomes" id="UP000647133"/>
    </source>
</evidence>
<evidence type="ECO:0000256" key="2">
    <source>
        <dbReference type="ARBA" id="ARBA00004496"/>
    </source>
</evidence>
<protein>
    <recommendedName>
        <fullName evidence="10">Peptidyl-prolyl cis-trans isomerase</fullName>
        <ecNumber evidence="10">5.2.1.8</ecNumber>
    </recommendedName>
</protein>
<dbReference type="PROSITE" id="PS50059">
    <property type="entry name" value="FKBP_PPIASE"/>
    <property type="match status" value="1"/>
</dbReference>
<evidence type="ECO:0000256" key="3">
    <source>
        <dbReference type="ARBA" id="ARBA00006577"/>
    </source>
</evidence>
<dbReference type="SUPFAM" id="SSF54534">
    <property type="entry name" value="FKBP-like"/>
    <property type="match status" value="1"/>
</dbReference>
<evidence type="ECO:0000256" key="9">
    <source>
        <dbReference type="PROSITE-ProRule" id="PRU00277"/>
    </source>
</evidence>
<dbReference type="PROSITE" id="PS51257">
    <property type="entry name" value="PROKAR_LIPOPROTEIN"/>
    <property type="match status" value="1"/>
</dbReference>
<dbReference type="EC" id="5.2.1.8" evidence="10"/>
<name>A0ABR9AL53_9BACT</name>
<dbReference type="PANTHER" id="PTHR47861:SF3">
    <property type="entry name" value="FKBP-TYPE PEPTIDYL-PROLYL CIS-TRANS ISOMERASE SLYD"/>
    <property type="match status" value="1"/>
</dbReference>
<feature type="domain" description="PPIase FKBP-type" evidence="12">
    <location>
        <begin position="77"/>
        <end position="178"/>
    </location>
</feature>
<evidence type="ECO:0000256" key="1">
    <source>
        <dbReference type="ARBA" id="ARBA00000971"/>
    </source>
</evidence>
<dbReference type="InterPro" id="IPR046357">
    <property type="entry name" value="PPIase_dom_sf"/>
</dbReference>
<evidence type="ECO:0000313" key="13">
    <source>
        <dbReference type="EMBL" id="MBD8489538.1"/>
    </source>
</evidence>
<keyword evidence="7 9" id="KW-0413">Isomerase</keyword>
<keyword evidence="6" id="KW-0143">Chaperone</keyword>
<comment type="catalytic activity">
    <reaction evidence="1 9 10">
        <text>[protein]-peptidylproline (omega=180) = [protein]-peptidylproline (omega=0)</text>
        <dbReference type="Rhea" id="RHEA:16237"/>
        <dbReference type="Rhea" id="RHEA-COMP:10747"/>
        <dbReference type="Rhea" id="RHEA-COMP:10748"/>
        <dbReference type="ChEBI" id="CHEBI:83833"/>
        <dbReference type="ChEBI" id="CHEBI:83834"/>
        <dbReference type="EC" id="5.2.1.8"/>
    </reaction>
</comment>
<evidence type="ECO:0000256" key="10">
    <source>
        <dbReference type="RuleBase" id="RU003915"/>
    </source>
</evidence>
<dbReference type="RefSeq" id="WP_192010432.1">
    <property type="nucleotide sequence ID" value="NZ_JACYTQ010000004.1"/>
</dbReference>
<keyword evidence="5 9" id="KW-0697">Rotamase</keyword>
<evidence type="ECO:0000256" key="8">
    <source>
        <dbReference type="ARBA" id="ARBA00037071"/>
    </source>
</evidence>
<keyword evidence="11" id="KW-0732">Signal</keyword>
<evidence type="ECO:0000256" key="4">
    <source>
        <dbReference type="ARBA" id="ARBA00022490"/>
    </source>
</evidence>
<comment type="subcellular location">
    <subcellularLocation>
        <location evidence="2">Cytoplasm</location>
    </subcellularLocation>
</comment>
<evidence type="ECO:0000256" key="7">
    <source>
        <dbReference type="ARBA" id="ARBA00023235"/>
    </source>
</evidence>
<dbReference type="GO" id="GO:0016853">
    <property type="term" value="F:isomerase activity"/>
    <property type="evidence" value="ECO:0007669"/>
    <property type="project" value="UniProtKB-KW"/>
</dbReference>
<dbReference type="PANTHER" id="PTHR47861">
    <property type="entry name" value="FKBP-TYPE PEPTIDYL-PROLYL CIS-TRANS ISOMERASE SLYD"/>
    <property type="match status" value="1"/>
</dbReference>
<dbReference type="Proteomes" id="UP000647133">
    <property type="component" value="Unassembled WGS sequence"/>
</dbReference>
<comment type="function">
    <text evidence="8">Also involved in hydrogenase metallocenter assembly, probably by participating in the nickel insertion step. This function in hydrogenase biosynthesis requires chaperone activity and the presence of the metal-binding domain, but not PPIase activity.</text>
</comment>
<keyword evidence="14" id="KW-1185">Reference proteome</keyword>
<comment type="caution">
    <text evidence="13">The sequence shown here is derived from an EMBL/GenBank/DDBJ whole genome shotgun (WGS) entry which is preliminary data.</text>
</comment>
<evidence type="ECO:0000256" key="6">
    <source>
        <dbReference type="ARBA" id="ARBA00023186"/>
    </source>
</evidence>
<evidence type="ECO:0000256" key="11">
    <source>
        <dbReference type="SAM" id="SignalP"/>
    </source>
</evidence>
<gene>
    <name evidence="13" type="ORF">IFO69_12355</name>
</gene>
<comment type="similarity">
    <text evidence="3 10">Belongs to the FKBP-type PPIase family.</text>
</comment>
<dbReference type="Gene3D" id="3.10.50.40">
    <property type="match status" value="1"/>
</dbReference>
<evidence type="ECO:0000259" key="12">
    <source>
        <dbReference type="PROSITE" id="PS50059"/>
    </source>
</evidence>
<evidence type="ECO:0000256" key="5">
    <source>
        <dbReference type="ARBA" id="ARBA00023110"/>
    </source>
</evidence>
<organism evidence="13 14">
    <name type="scientific">Echinicola arenosa</name>
    <dbReference type="NCBI Taxonomy" id="2774144"/>
    <lineage>
        <taxon>Bacteria</taxon>
        <taxon>Pseudomonadati</taxon>
        <taxon>Bacteroidota</taxon>
        <taxon>Cytophagia</taxon>
        <taxon>Cytophagales</taxon>
        <taxon>Cyclobacteriaceae</taxon>
        <taxon>Echinicola</taxon>
    </lineage>
</organism>
<feature type="chain" id="PRO_5045405025" description="Peptidyl-prolyl cis-trans isomerase" evidence="11">
    <location>
        <begin position="19"/>
        <end position="180"/>
    </location>
</feature>
<sequence>MKNLIVIFAAALISGLFASCISDQETAQEIYQKDLAKIDTYLEQTDYQFVDFYQDETTGIVILWEYLSYSGVLPEKDDSLHVDYTGMLLDETVFDTSLEAVARENGIYSSERDYEPLEYIYGYNNLISGVIFGLSKMEEGDKARVIMPSYYGYGNSEISSRIPANSVLIFDLDLKEIDKD</sequence>
<reference evidence="13 14" key="1">
    <citation type="submission" date="2020-09" db="EMBL/GenBank/DDBJ databases">
        <title>Echinicola sp. CAU 1574 isolated from sand of Sido Beach.</title>
        <authorList>
            <person name="Kim W."/>
        </authorList>
    </citation>
    <scope>NUCLEOTIDE SEQUENCE [LARGE SCALE GENOMIC DNA]</scope>
    <source>
        <strain evidence="13 14">CAU 1574</strain>
    </source>
</reference>
<dbReference type="Pfam" id="PF00254">
    <property type="entry name" value="FKBP_C"/>
    <property type="match status" value="1"/>
</dbReference>
<keyword evidence="4" id="KW-0963">Cytoplasm</keyword>